<reference evidence="2" key="1">
    <citation type="submission" date="2008-06" db="EMBL/GenBank/DDBJ databases">
        <authorList>
            <person name="Lorenzi H."/>
            <person name="Inman J."/>
            <person name="Miller J."/>
            <person name="Schobel S."/>
            <person name="Amedeo P."/>
            <person name="Caler E.V."/>
            <person name="da Silva J."/>
        </authorList>
    </citation>
    <scope>NUCLEOTIDE SEQUENCE [LARGE SCALE GENOMIC DNA]</scope>
    <source>
        <strain evidence="2">RN66</strain>
    </source>
</reference>
<gene>
    <name evidence="2" type="ORF">CMU_021840</name>
</gene>
<protein>
    <submittedName>
        <fullName evidence="2">Uncharacterized protein</fullName>
    </submittedName>
</protein>
<evidence type="ECO:0000313" key="3">
    <source>
        <dbReference type="Proteomes" id="UP000001460"/>
    </source>
</evidence>
<dbReference type="GeneID" id="6997845"/>
<keyword evidence="3" id="KW-1185">Reference proteome</keyword>
<dbReference type="AlphaFoldDB" id="B6AJM9"/>
<dbReference type="RefSeq" id="XP_002142769.1">
    <property type="nucleotide sequence ID" value="XM_002142733.1"/>
</dbReference>
<dbReference type="EMBL" id="DS989739">
    <property type="protein sequence ID" value="EEA08420.1"/>
    <property type="molecule type" value="Genomic_DNA"/>
</dbReference>
<dbReference type="VEuPathDB" id="CryptoDB:CMU_021840"/>
<dbReference type="Proteomes" id="UP000001460">
    <property type="component" value="Unassembled WGS sequence"/>
</dbReference>
<dbReference type="OrthoDB" id="343264at2759"/>
<feature type="chain" id="PRO_5002842507" evidence="1">
    <location>
        <begin position="24"/>
        <end position="757"/>
    </location>
</feature>
<accession>B6AJM9</accession>
<organism evidence="2 3">
    <name type="scientific">Cryptosporidium muris (strain RN66)</name>
    <dbReference type="NCBI Taxonomy" id="441375"/>
    <lineage>
        <taxon>Eukaryota</taxon>
        <taxon>Sar</taxon>
        <taxon>Alveolata</taxon>
        <taxon>Apicomplexa</taxon>
        <taxon>Conoidasida</taxon>
        <taxon>Coccidia</taxon>
        <taxon>Eucoccidiorida</taxon>
        <taxon>Eimeriorina</taxon>
        <taxon>Cryptosporidiidae</taxon>
        <taxon>Cryptosporidium</taxon>
    </lineage>
</organism>
<name>B6AJM9_CRYMR</name>
<sequence>MVSIPFLYISLFVSNTLVYSVLCRTSKYKFNQLNNNLSMKELDDVSTNELYKNEVKVDLSLTIDQLSELSGDSEVIFNSLEFDSVLELKDTDIPFQLSPTEDILPLTNKKLNELYLKSIEKLDISSNRQNLHDSIIENYHKSHIIPPNEASTKSKASLSNIQSLLRSMSTSVLPFIDEKETTETTIDERELQNLNNTSFQSEEVVGRFGDILGILSSIPLEMRADILANAHEMIQKAGENINNLPDIFYGSGIKILLQPLNTMNMEPTELLGLYSTLFEDNVDNFLLFLSIIERILLRAISTSNVVPPLIARKLKQSSSGQDNNFLINKVSKQQSAQFWLNTICQTIYNIRILKEVYPYIIPSPIIDEANIPTSSMTTPGTPLFHKFQINTNNNSALLSSKQSTNNIGDPFTTILEVIFNGWKSQLENVGYVLKVSTQKAIAVCKQCNLIRDEEHLKSIDSHHVRKFKALIKNTTVDSDENTPHFTNEQLLKYMDDMKITESFVMLSTDSRQVIISTTTTYLISIADLLSELQMISQCYSDIEINSSLNKNKTFTLSPELETLLKSPSYIQNIPLLEWRTILLDIPEEFKTTCVIAIHSRYISYYRKFKKLHYTLQQPTAITNIILKLQSSPELIGENTAKLVNRAFSWKSLYQADSTFSFFFSLLDLNQLLNFNKIIEDVISEYVPIQDSYAIPNKDTSKYKMLRLWNRLKDNWIFKLFTFGFFSIFGYIDNGYTTEKCLFIPKSKQGEPEPTIIW</sequence>
<evidence type="ECO:0000313" key="2">
    <source>
        <dbReference type="EMBL" id="EEA08420.1"/>
    </source>
</evidence>
<proteinExistence type="predicted"/>
<keyword evidence="1" id="KW-0732">Signal</keyword>
<feature type="signal peptide" evidence="1">
    <location>
        <begin position="1"/>
        <end position="23"/>
    </location>
</feature>
<dbReference type="OMA" id="SDENTPH"/>
<evidence type="ECO:0000256" key="1">
    <source>
        <dbReference type="SAM" id="SignalP"/>
    </source>
</evidence>